<reference evidence="8 9" key="3">
    <citation type="journal article" date="2010" name="BMC Genomics">
        <title>Transcriptome sequencing and comparative analysis of cucumber flowers with different sex types.</title>
        <authorList>
            <person name="Guo S."/>
            <person name="Zheng Y."/>
            <person name="Joung J.G."/>
            <person name="Liu S."/>
            <person name="Zhang Z."/>
            <person name="Crasta O.R."/>
            <person name="Sobral B.W."/>
            <person name="Xu Y."/>
            <person name="Huang S."/>
            <person name="Fei Z."/>
        </authorList>
    </citation>
    <scope>NUCLEOTIDE SEQUENCE [LARGE SCALE GENOMIC DNA]</scope>
    <source>
        <strain evidence="9">cv. 9930</strain>
    </source>
</reference>
<sequence>MGISSLLKQSSEFKSWFLVFGCFPRVFIILGLFLLLFWLSLKVVQFSWHGRDLMQLLYDFREKSDNIRAGTWLKTNVVEVCNSICGISKRSDWLKKNGFLFCKFNLVANSKWAVDSEDDVRSDEKNEMLEEDVQNEEKENYSEDGEFDVIKLRELVKIERKQKKEALEELEKERMAAATAAEEAMAMIFRLQHEKSAIEIQANQSHRMMGQKQEYCQEVIECLQRIVMEYESEGSLSEQPCFLSTKQKLQPTRSVEDDTSLLQFGMEFILEDDDVVMNNIGMDLKEM</sequence>
<dbReference type="EMBL" id="CM002925">
    <property type="protein sequence ID" value="KGN53889.1"/>
    <property type="molecule type" value="Genomic_DNA"/>
</dbReference>
<dbReference type="GO" id="GO:0080115">
    <property type="term" value="F:myosin XI tail binding"/>
    <property type="evidence" value="ECO:0007669"/>
    <property type="project" value="UniProtKB-ARBA"/>
</dbReference>
<dbReference type="Proteomes" id="UP000029981">
    <property type="component" value="Chromosome 4"/>
</dbReference>
<comment type="subcellular location">
    <subcellularLocation>
        <location evidence="1">Membrane</location>
    </subcellularLocation>
</comment>
<evidence type="ECO:0000313" key="9">
    <source>
        <dbReference type="Proteomes" id="UP000029981"/>
    </source>
</evidence>
<name>A0A0A0KYH0_CUCSA</name>
<evidence type="ECO:0000256" key="6">
    <source>
        <dbReference type="SAM" id="Phobius"/>
    </source>
</evidence>
<dbReference type="PROSITE" id="PS51775">
    <property type="entry name" value="GTD_BINDING"/>
    <property type="match status" value="1"/>
</dbReference>
<dbReference type="PANTHER" id="PTHR31422:SF2">
    <property type="entry name" value="PROTEIN FLOURY 1-LIKE"/>
    <property type="match status" value="1"/>
</dbReference>
<dbReference type="KEGG" id="csv:101202860"/>
<proteinExistence type="predicted"/>
<keyword evidence="4 6" id="KW-0472">Membrane</keyword>
<gene>
    <name evidence="8" type="ORF">Csa_4G181710</name>
</gene>
<organism evidence="8 9">
    <name type="scientific">Cucumis sativus</name>
    <name type="common">Cucumber</name>
    <dbReference type="NCBI Taxonomy" id="3659"/>
    <lineage>
        <taxon>Eukaryota</taxon>
        <taxon>Viridiplantae</taxon>
        <taxon>Streptophyta</taxon>
        <taxon>Embryophyta</taxon>
        <taxon>Tracheophyta</taxon>
        <taxon>Spermatophyta</taxon>
        <taxon>Magnoliopsida</taxon>
        <taxon>eudicotyledons</taxon>
        <taxon>Gunneridae</taxon>
        <taxon>Pentapetalae</taxon>
        <taxon>rosids</taxon>
        <taxon>fabids</taxon>
        <taxon>Cucurbitales</taxon>
        <taxon>Cucurbitaceae</taxon>
        <taxon>Benincaseae</taxon>
        <taxon>Cucumis</taxon>
    </lineage>
</organism>
<keyword evidence="2 6" id="KW-0812">Transmembrane</keyword>
<feature type="coiled-coil region" evidence="5">
    <location>
        <begin position="149"/>
        <end position="187"/>
    </location>
</feature>
<evidence type="ECO:0000256" key="5">
    <source>
        <dbReference type="SAM" id="Coils"/>
    </source>
</evidence>
<dbReference type="STRING" id="3659.A0A0A0KYH0"/>
<evidence type="ECO:0000256" key="3">
    <source>
        <dbReference type="ARBA" id="ARBA00022989"/>
    </source>
</evidence>
<evidence type="ECO:0000256" key="1">
    <source>
        <dbReference type="ARBA" id="ARBA00004370"/>
    </source>
</evidence>
<dbReference type="Gramene" id="KGN53889">
    <property type="protein sequence ID" value="KGN53889"/>
    <property type="gene ID" value="Csa_4G181710"/>
</dbReference>
<accession>A0A0A0KYH0</accession>
<dbReference type="GO" id="GO:0016020">
    <property type="term" value="C:membrane"/>
    <property type="evidence" value="ECO:0007669"/>
    <property type="project" value="UniProtKB-SubCell"/>
</dbReference>
<feature type="domain" description="GTD-binding" evidence="7">
    <location>
        <begin position="147"/>
        <end position="259"/>
    </location>
</feature>
<dbReference type="AlphaFoldDB" id="A0A0A0KYH0"/>
<keyword evidence="5" id="KW-0175">Coiled coil</keyword>
<reference evidence="8 9" key="2">
    <citation type="journal article" date="2009" name="PLoS ONE">
        <title>An integrated genetic and cytogenetic map of the cucumber genome.</title>
        <authorList>
            <person name="Ren Y."/>
            <person name="Zhang Z."/>
            <person name="Liu J."/>
            <person name="Staub J.E."/>
            <person name="Han Y."/>
            <person name="Cheng Z."/>
            <person name="Li X."/>
            <person name="Lu J."/>
            <person name="Miao H."/>
            <person name="Kang H."/>
            <person name="Xie B."/>
            <person name="Gu X."/>
            <person name="Wang X."/>
            <person name="Du Y."/>
            <person name="Jin W."/>
            <person name="Huang S."/>
        </authorList>
    </citation>
    <scope>NUCLEOTIDE SEQUENCE [LARGE SCALE GENOMIC DNA]</scope>
    <source>
        <strain evidence="9">cv. 9930</strain>
    </source>
</reference>
<reference evidence="8 9" key="4">
    <citation type="journal article" date="2011" name="BMC Genomics">
        <title>RNA-Seq improves annotation of protein-coding genes in the cucumber genome.</title>
        <authorList>
            <person name="Li Z."/>
            <person name="Zhang Z."/>
            <person name="Yan P."/>
            <person name="Huang S."/>
            <person name="Fei Z."/>
            <person name="Lin K."/>
        </authorList>
    </citation>
    <scope>NUCLEOTIDE SEQUENCE [LARGE SCALE GENOMIC DNA]</scope>
    <source>
        <strain evidence="9">cv. 9930</strain>
    </source>
</reference>
<keyword evidence="9" id="KW-1185">Reference proteome</keyword>
<evidence type="ECO:0000256" key="2">
    <source>
        <dbReference type="ARBA" id="ARBA00022692"/>
    </source>
</evidence>
<dbReference type="InterPro" id="IPR007656">
    <property type="entry name" value="GTD-bd"/>
</dbReference>
<evidence type="ECO:0000256" key="4">
    <source>
        <dbReference type="ARBA" id="ARBA00023136"/>
    </source>
</evidence>
<reference evidence="8 9" key="1">
    <citation type="journal article" date="2009" name="Nat. Genet.">
        <title>The genome of the cucumber, Cucumis sativus L.</title>
        <authorList>
            <person name="Huang S."/>
            <person name="Li R."/>
            <person name="Zhang Z."/>
            <person name="Li L."/>
            <person name="Gu X."/>
            <person name="Fan W."/>
            <person name="Lucas W.J."/>
            <person name="Wang X."/>
            <person name="Xie B."/>
            <person name="Ni P."/>
            <person name="Ren Y."/>
            <person name="Zhu H."/>
            <person name="Li J."/>
            <person name="Lin K."/>
            <person name="Jin W."/>
            <person name="Fei Z."/>
            <person name="Li G."/>
            <person name="Staub J."/>
            <person name="Kilian A."/>
            <person name="van der Vossen E.A."/>
            <person name="Wu Y."/>
            <person name="Guo J."/>
            <person name="He J."/>
            <person name="Jia Z."/>
            <person name="Ren Y."/>
            <person name="Tian G."/>
            <person name="Lu Y."/>
            <person name="Ruan J."/>
            <person name="Qian W."/>
            <person name="Wang M."/>
            <person name="Huang Q."/>
            <person name="Li B."/>
            <person name="Xuan Z."/>
            <person name="Cao J."/>
            <person name="Asan"/>
            <person name="Wu Z."/>
            <person name="Zhang J."/>
            <person name="Cai Q."/>
            <person name="Bai Y."/>
            <person name="Zhao B."/>
            <person name="Han Y."/>
            <person name="Li Y."/>
            <person name="Li X."/>
            <person name="Wang S."/>
            <person name="Shi Q."/>
            <person name="Liu S."/>
            <person name="Cho W.K."/>
            <person name="Kim J.Y."/>
            <person name="Xu Y."/>
            <person name="Heller-Uszynska K."/>
            <person name="Miao H."/>
            <person name="Cheng Z."/>
            <person name="Zhang S."/>
            <person name="Wu J."/>
            <person name="Yang Y."/>
            <person name="Kang H."/>
            <person name="Li M."/>
            <person name="Liang H."/>
            <person name="Ren X."/>
            <person name="Shi Z."/>
            <person name="Wen M."/>
            <person name="Jian M."/>
            <person name="Yang H."/>
            <person name="Zhang G."/>
            <person name="Yang Z."/>
            <person name="Chen R."/>
            <person name="Liu S."/>
            <person name="Li J."/>
            <person name="Ma L."/>
            <person name="Liu H."/>
            <person name="Zhou Y."/>
            <person name="Zhao J."/>
            <person name="Fang X."/>
            <person name="Li G."/>
            <person name="Fang L."/>
            <person name="Li Y."/>
            <person name="Liu D."/>
            <person name="Zheng H."/>
            <person name="Zhang Y."/>
            <person name="Qin N."/>
            <person name="Li Z."/>
            <person name="Yang G."/>
            <person name="Yang S."/>
            <person name="Bolund L."/>
            <person name="Kristiansen K."/>
            <person name="Zheng H."/>
            <person name="Li S."/>
            <person name="Zhang X."/>
            <person name="Yang H."/>
            <person name="Wang J."/>
            <person name="Sun R."/>
            <person name="Zhang B."/>
            <person name="Jiang S."/>
            <person name="Wang J."/>
            <person name="Du Y."/>
            <person name="Li S."/>
        </authorList>
    </citation>
    <scope>NUCLEOTIDE SEQUENCE [LARGE SCALE GENOMIC DNA]</scope>
    <source>
        <strain evidence="9">cv. 9930</strain>
    </source>
</reference>
<evidence type="ECO:0000259" key="7">
    <source>
        <dbReference type="PROSITE" id="PS51775"/>
    </source>
</evidence>
<dbReference type="eggNOG" id="ENOG502S6F3">
    <property type="taxonomic scope" value="Eukaryota"/>
</dbReference>
<protein>
    <recommendedName>
        <fullName evidence="7">GTD-binding domain-containing protein</fullName>
    </recommendedName>
</protein>
<dbReference type="PANTHER" id="PTHR31422">
    <property type="entry name" value="BNAANNG28530D PROTEIN"/>
    <property type="match status" value="1"/>
</dbReference>
<dbReference type="OrthoDB" id="1100010at2759"/>
<dbReference type="Pfam" id="PF04576">
    <property type="entry name" value="Zein-binding"/>
    <property type="match status" value="1"/>
</dbReference>
<keyword evidence="3 6" id="KW-1133">Transmembrane helix</keyword>
<feature type="transmembrane region" description="Helical" evidence="6">
    <location>
        <begin position="16"/>
        <end position="41"/>
    </location>
</feature>
<evidence type="ECO:0000313" key="8">
    <source>
        <dbReference type="EMBL" id="KGN53889.1"/>
    </source>
</evidence>